<dbReference type="AlphaFoldDB" id="A0A9E6ZH86"/>
<feature type="compositionally biased region" description="Pro residues" evidence="1">
    <location>
        <begin position="103"/>
        <end position="118"/>
    </location>
</feature>
<organism evidence="2 3">
    <name type="scientific">Alicyclobacillus acidoterrestris (strain ATCC 49025 / DSM 3922 / CIP 106132 / NCIMB 13137 / GD3B)</name>
    <dbReference type="NCBI Taxonomy" id="1356854"/>
    <lineage>
        <taxon>Bacteria</taxon>
        <taxon>Bacillati</taxon>
        <taxon>Bacillota</taxon>
        <taxon>Bacilli</taxon>
        <taxon>Bacillales</taxon>
        <taxon>Alicyclobacillaceae</taxon>
        <taxon>Alicyclobacillus</taxon>
    </lineage>
</organism>
<reference evidence="3" key="1">
    <citation type="journal article" date="2022" name="G3 (Bethesda)">
        <title>Unveiling the complete genome sequence of Alicyclobacillus acidoterrestris DSM 3922T, a taint-producing strain.</title>
        <authorList>
            <person name="Leonardo I.C."/>
            <person name="Barreto Crespo M.T."/>
            <person name="Gaspar F.B."/>
        </authorList>
    </citation>
    <scope>NUCLEOTIDE SEQUENCE [LARGE SCALE GENOMIC DNA]</scope>
    <source>
        <strain evidence="3">DSM 3922</strain>
    </source>
</reference>
<dbReference type="Proteomes" id="UP000829401">
    <property type="component" value="Chromosome"/>
</dbReference>
<sequence>MAKRKHKPTRSLATLSRKLRSEAKALGMSEDEYLRLTLSLSKALRESLGSTKELNAKQFLNFVESPMFAILLKGIVQTAMSTFTQKSDDGSENPTEDETKPNPYGPMQPIQPPVPAQPGSPRRAPIPQWGYGYPPSQPTRPREPVVPQFTPPVRQPVQPAQPSAGRPFWP</sequence>
<accession>A0A9E6ZH86</accession>
<evidence type="ECO:0000256" key="1">
    <source>
        <dbReference type="SAM" id="MobiDB-lite"/>
    </source>
</evidence>
<dbReference type="EMBL" id="CP080467">
    <property type="protein sequence ID" value="UNO50565.1"/>
    <property type="molecule type" value="Genomic_DNA"/>
</dbReference>
<gene>
    <name evidence="2" type="ORF">K1I37_09025</name>
</gene>
<evidence type="ECO:0000313" key="3">
    <source>
        <dbReference type="Proteomes" id="UP000829401"/>
    </source>
</evidence>
<dbReference type="KEGG" id="aaco:K1I37_09025"/>
<name>A0A9E6ZH86_ALIAG</name>
<protein>
    <submittedName>
        <fullName evidence="2">Uncharacterized protein</fullName>
    </submittedName>
</protein>
<keyword evidence="3" id="KW-1185">Reference proteome</keyword>
<proteinExistence type="predicted"/>
<feature type="region of interest" description="Disordered" evidence="1">
    <location>
        <begin position="83"/>
        <end position="170"/>
    </location>
</feature>
<evidence type="ECO:0000313" key="2">
    <source>
        <dbReference type="EMBL" id="UNO50565.1"/>
    </source>
</evidence>